<evidence type="ECO:0008006" key="14">
    <source>
        <dbReference type="Google" id="ProtNLM"/>
    </source>
</evidence>
<evidence type="ECO:0000256" key="7">
    <source>
        <dbReference type="ARBA" id="ARBA00022701"/>
    </source>
</evidence>
<evidence type="ECO:0000256" key="6">
    <source>
        <dbReference type="ARBA" id="ARBA00022618"/>
    </source>
</evidence>
<dbReference type="PANTHER" id="PTHR48118:SF1">
    <property type="entry name" value="SPINDLE AND KINETOCHORE-ASSOCIATED PROTEIN 3"/>
    <property type="match status" value="1"/>
</dbReference>
<dbReference type="EMBL" id="HBFP01011366">
    <property type="protein sequence ID" value="CAD8823813.1"/>
    <property type="molecule type" value="Transcribed_RNA"/>
</dbReference>
<evidence type="ECO:0000256" key="2">
    <source>
        <dbReference type="ARBA" id="ARBA00004629"/>
    </source>
</evidence>
<evidence type="ECO:0000256" key="9">
    <source>
        <dbReference type="ARBA" id="ARBA00022838"/>
    </source>
</evidence>
<dbReference type="GO" id="GO:0000278">
    <property type="term" value="P:mitotic cell cycle"/>
    <property type="evidence" value="ECO:0007669"/>
    <property type="project" value="TreeGrafter"/>
</dbReference>
<evidence type="ECO:0000256" key="8">
    <source>
        <dbReference type="ARBA" id="ARBA00022776"/>
    </source>
</evidence>
<dbReference type="Gene3D" id="6.10.250.1400">
    <property type="match status" value="1"/>
</dbReference>
<evidence type="ECO:0000256" key="5">
    <source>
        <dbReference type="ARBA" id="ARBA00022490"/>
    </source>
</evidence>
<keyword evidence="10" id="KW-0206">Cytoskeleton</keyword>
<evidence type="ECO:0000256" key="12">
    <source>
        <dbReference type="ARBA" id="ARBA00023328"/>
    </source>
</evidence>
<keyword evidence="4" id="KW-0158">Chromosome</keyword>
<evidence type="ECO:0000256" key="11">
    <source>
        <dbReference type="ARBA" id="ARBA00023306"/>
    </source>
</evidence>
<dbReference type="PANTHER" id="PTHR48118">
    <property type="entry name" value="SPINDLE AND KINETOCHORE-ASSOCIATED PROTEIN 3"/>
    <property type="match status" value="1"/>
</dbReference>
<comment type="similarity">
    <text evidence="3">Belongs to the SKA3 family.</text>
</comment>
<dbReference type="GO" id="GO:0000940">
    <property type="term" value="C:outer kinetochore"/>
    <property type="evidence" value="ECO:0007669"/>
    <property type="project" value="InterPro"/>
</dbReference>
<dbReference type="GO" id="GO:0051301">
    <property type="term" value="P:cell division"/>
    <property type="evidence" value="ECO:0007669"/>
    <property type="project" value="UniProtKB-KW"/>
</dbReference>
<organism evidence="13">
    <name type="scientific">Timspurckia oligopyrenoides</name>
    <dbReference type="NCBI Taxonomy" id="708627"/>
    <lineage>
        <taxon>Eukaryota</taxon>
        <taxon>Rhodophyta</taxon>
        <taxon>Bangiophyceae</taxon>
        <taxon>Porphyridiales</taxon>
        <taxon>Porphyridiaceae</taxon>
        <taxon>Timspurckia</taxon>
    </lineage>
</organism>
<evidence type="ECO:0000256" key="3">
    <source>
        <dbReference type="ARBA" id="ARBA00007716"/>
    </source>
</evidence>
<evidence type="ECO:0000256" key="1">
    <source>
        <dbReference type="ARBA" id="ARBA00004186"/>
    </source>
</evidence>
<dbReference type="InterPro" id="IPR033341">
    <property type="entry name" value="SKA3"/>
</dbReference>
<accession>A0A7S0ZJR9</accession>
<evidence type="ECO:0000256" key="10">
    <source>
        <dbReference type="ARBA" id="ARBA00023212"/>
    </source>
</evidence>
<evidence type="ECO:0000313" key="13">
    <source>
        <dbReference type="EMBL" id="CAD8823813.1"/>
    </source>
</evidence>
<protein>
    <recommendedName>
        <fullName evidence="14">Spindle and kinetochore-associated protein 3</fullName>
    </recommendedName>
</protein>
<keyword evidence="12" id="KW-0137">Centromere</keyword>
<dbReference type="AlphaFoldDB" id="A0A7S0ZJR9"/>
<name>A0A7S0ZJR9_9RHOD</name>
<keyword evidence="9" id="KW-0995">Kinetochore</keyword>
<proteinExistence type="inferred from homology"/>
<dbReference type="GO" id="GO:0005876">
    <property type="term" value="C:spindle microtubule"/>
    <property type="evidence" value="ECO:0007669"/>
    <property type="project" value="TreeGrafter"/>
</dbReference>
<comment type="subcellular location">
    <subcellularLocation>
        <location evidence="2">Chromosome</location>
        <location evidence="2">Centromere</location>
        <location evidence="2">Kinetochore</location>
    </subcellularLocation>
    <subcellularLocation>
        <location evidence="1">Cytoplasm</location>
        <location evidence="1">Cytoskeleton</location>
        <location evidence="1">Spindle</location>
    </subcellularLocation>
</comment>
<keyword evidence="7" id="KW-0493">Microtubule</keyword>
<reference evidence="13" key="1">
    <citation type="submission" date="2021-01" db="EMBL/GenBank/DDBJ databases">
        <authorList>
            <person name="Corre E."/>
            <person name="Pelletier E."/>
            <person name="Niang G."/>
            <person name="Scheremetjew M."/>
            <person name="Finn R."/>
            <person name="Kale V."/>
            <person name="Holt S."/>
            <person name="Cochrane G."/>
            <person name="Meng A."/>
            <person name="Brown T."/>
            <person name="Cohen L."/>
        </authorList>
    </citation>
    <scope>NUCLEOTIDE SEQUENCE</scope>
    <source>
        <strain evidence="13">CCMP3278</strain>
    </source>
</reference>
<sequence length="418" mass="46486">MSLVTLLFEQLRNTAVEIQQDSEALYDASVSRSNPVPFSKSEEEHLCAQFLSSLHSQVARIQQQIFAMTTLAKNSPSCEELLQKSQHLLSENAAKISQLEEFLLRYGYKAPLFTDCTKDATCFPTESDEKENTVDSFNANCTFTESKEPSSIIKDSKDCTAEHECEQNMMEQNVFSEDPKTPKSVRKSRFEEPILPETPNTPTLEEFGLSKATIHAALRGPSDMLLSPDEDGESPMDSLYFTSIKSSVGSQRHAMYSSGNRVSNGSVSSGMESTPEVGFQGLTGDYRGLCTPSPLPYRPNMDSISTGNGVSQETADKVEEKSEDTVKFMISREEYESLALFIRAQTTSEALQDAYQRFGSYCLKEHAYWITQQHATELIGLDGSKAKAVILALTQLKRIRFEKQNGNVGYILITNIPA</sequence>
<evidence type="ECO:0000256" key="4">
    <source>
        <dbReference type="ARBA" id="ARBA00022454"/>
    </source>
</evidence>
<gene>
    <name evidence="13" type="ORF">TOLI1172_LOCUS8211</name>
</gene>
<keyword evidence="6" id="KW-0132">Cell division</keyword>
<keyword evidence="11" id="KW-0131">Cell cycle</keyword>
<dbReference type="GO" id="GO:0007059">
    <property type="term" value="P:chromosome segregation"/>
    <property type="evidence" value="ECO:0007669"/>
    <property type="project" value="InterPro"/>
</dbReference>
<keyword evidence="8" id="KW-0498">Mitosis</keyword>
<keyword evidence="5" id="KW-0963">Cytoplasm</keyword>